<keyword evidence="3" id="KW-1185">Reference proteome</keyword>
<dbReference type="EMBL" id="FXZK01000007">
    <property type="protein sequence ID" value="SMY09052.1"/>
    <property type="molecule type" value="Genomic_DNA"/>
</dbReference>
<dbReference type="Proteomes" id="UP000201613">
    <property type="component" value="Unassembled WGS sequence"/>
</dbReference>
<evidence type="ECO:0000259" key="1">
    <source>
        <dbReference type="Pfam" id="PF13403"/>
    </source>
</evidence>
<dbReference type="AlphaFoldDB" id="A0A238LHJ1"/>
<accession>A0A238LHJ1</accession>
<dbReference type="SUPFAM" id="SSF51294">
    <property type="entry name" value="Hedgehog/intein (Hint) domain"/>
    <property type="match status" value="1"/>
</dbReference>
<protein>
    <recommendedName>
        <fullName evidence="1">Hedgehog/Intein (Hint) domain-containing protein</fullName>
    </recommendedName>
</protein>
<dbReference type="OrthoDB" id="7873527at2"/>
<dbReference type="RefSeq" id="WP_093993252.1">
    <property type="nucleotide sequence ID" value="NZ_FXZK01000007.1"/>
</dbReference>
<organism evidence="2 3">
    <name type="scientific">Flavimaricola marinus</name>
    <dbReference type="NCBI Taxonomy" id="1819565"/>
    <lineage>
        <taxon>Bacteria</taxon>
        <taxon>Pseudomonadati</taxon>
        <taxon>Pseudomonadota</taxon>
        <taxon>Alphaproteobacteria</taxon>
        <taxon>Rhodobacterales</taxon>
        <taxon>Paracoccaceae</taxon>
        <taxon>Flavimaricola</taxon>
    </lineage>
</organism>
<name>A0A238LHJ1_9RHOB</name>
<evidence type="ECO:0000313" key="3">
    <source>
        <dbReference type="Proteomes" id="UP000201613"/>
    </source>
</evidence>
<sequence>MHQGTDIRFADKTTVDTGLAGLTAGTIVLTLDGELPVEHLSPGDRVITRDTGVAVLREIKVETATVAPVRIKAGSLGHTRPDTDVIVAPGARVHIRDWRAEALYGQPQANVPAHRLIDREFISELPAAQMTVYSLVFDHSHIIYADGLEIFTA</sequence>
<proteinExistence type="predicted"/>
<gene>
    <name evidence="2" type="ORF">LOM8899_03214</name>
</gene>
<evidence type="ECO:0000313" key="2">
    <source>
        <dbReference type="EMBL" id="SMY09052.1"/>
    </source>
</evidence>
<dbReference type="InterPro" id="IPR028992">
    <property type="entry name" value="Hedgehog/Intein_dom"/>
</dbReference>
<feature type="domain" description="Hedgehog/Intein (Hint)" evidence="1">
    <location>
        <begin position="22"/>
        <end position="149"/>
    </location>
</feature>
<dbReference type="Pfam" id="PF13403">
    <property type="entry name" value="Hint_2"/>
    <property type="match status" value="1"/>
</dbReference>
<reference evidence="2 3" key="1">
    <citation type="submission" date="2017-05" db="EMBL/GenBank/DDBJ databases">
        <authorList>
            <person name="Song R."/>
            <person name="Chenine A.L."/>
            <person name="Ruprecht R.M."/>
        </authorList>
    </citation>
    <scope>NUCLEOTIDE SEQUENCE [LARGE SCALE GENOMIC DNA]</scope>
    <source>
        <strain evidence="2 3">CECT 8899</strain>
    </source>
</reference>
<dbReference type="InterPro" id="IPR036844">
    <property type="entry name" value="Hint_dom_sf"/>
</dbReference>